<organism evidence="3 4">
    <name type="scientific">Alloscardovia macacae</name>
    <dbReference type="NCBI Taxonomy" id="1160091"/>
    <lineage>
        <taxon>Bacteria</taxon>
        <taxon>Bacillati</taxon>
        <taxon>Actinomycetota</taxon>
        <taxon>Actinomycetes</taxon>
        <taxon>Bifidobacteriales</taxon>
        <taxon>Bifidobacteriaceae</taxon>
        <taxon>Alloscardovia</taxon>
    </lineage>
</organism>
<dbReference type="AlphaFoldDB" id="A0A1Y2SXS1"/>
<reference evidence="3 4" key="1">
    <citation type="submission" date="2017-04" db="EMBL/GenBank/DDBJ databases">
        <title>Draft genome sequences of Alloscardovia macacae UMA81211 and UMA81212 isolated from the feces of a rhesus macaque (Macaca mulatta).</title>
        <authorList>
            <person name="Albert K."/>
            <person name="Sela D.A."/>
        </authorList>
    </citation>
    <scope>NUCLEOTIDE SEQUENCE [LARGE SCALE GENOMIC DNA]</scope>
    <source>
        <strain evidence="3 4">UMA81212</strain>
    </source>
</reference>
<sequence length="218" mass="22979">MKSSEALNKTVTLKLWHIVIAVCAVMLLIVGCTFAAHALATSHNEATTAKNNYPRPTKQEAPKKTTPQKSARGNIIKHIGETAAACSDQNCSTPAAQWTVTNITIDATCTGEYATAPENGHFVALDIDASVSSSTDASLYLGASGGWWTYFTKDGTQLNLDPRSGASLSCVSENEALPSQISTGAKASGKVILDVPSTDGYLVYSMDGTGKGWEYPLS</sequence>
<dbReference type="RefSeq" id="WP_086106315.1">
    <property type="nucleotide sequence ID" value="NZ_NEKB01000007.1"/>
</dbReference>
<keyword evidence="2" id="KW-0472">Membrane</keyword>
<accession>A0A1Y2SXS1</accession>
<dbReference type="EMBL" id="NEKC01000005">
    <property type="protein sequence ID" value="OTA29556.1"/>
    <property type="molecule type" value="Genomic_DNA"/>
</dbReference>
<feature type="region of interest" description="Disordered" evidence="1">
    <location>
        <begin position="47"/>
        <end position="71"/>
    </location>
</feature>
<feature type="transmembrane region" description="Helical" evidence="2">
    <location>
        <begin position="15"/>
        <end position="40"/>
    </location>
</feature>
<evidence type="ECO:0000256" key="2">
    <source>
        <dbReference type="SAM" id="Phobius"/>
    </source>
</evidence>
<evidence type="ECO:0008006" key="5">
    <source>
        <dbReference type="Google" id="ProtNLM"/>
    </source>
</evidence>
<protein>
    <recommendedName>
        <fullName evidence="5">DUF4352 domain-containing protein</fullName>
    </recommendedName>
</protein>
<name>A0A1Y2SXS1_9BIFI</name>
<evidence type="ECO:0000256" key="1">
    <source>
        <dbReference type="SAM" id="MobiDB-lite"/>
    </source>
</evidence>
<keyword evidence="2" id="KW-1133">Transmembrane helix</keyword>
<comment type="caution">
    <text evidence="3">The sequence shown here is derived from an EMBL/GenBank/DDBJ whole genome shotgun (WGS) entry which is preliminary data.</text>
</comment>
<dbReference type="Proteomes" id="UP000243540">
    <property type="component" value="Unassembled WGS sequence"/>
</dbReference>
<keyword evidence="2" id="KW-0812">Transmembrane</keyword>
<evidence type="ECO:0000313" key="3">
    <source>
        <dbReference type="EMBL" id="OTA29556.1"/>
    </source>
</evidence>
<dbReference type="PROSITE" id="PS51257">
    <property type="entry name" value="PROKAR_LIPOPROTEIN"/>
    <property type="match status" value="1"/>
</dbReference>
<dbReference type="OrthoDB" id="4559282at2"/>
<evidence type="ECO:0000313" key="4">
    <source>
        <dbReference type="Proteomes" id="UP000243540"/>
    </source>
</evidence>
<dbReference type="STRING" id="1160091.B9T39_02840"/>
<gene>
    <name evidence="3" type="ORF">B9T39_02840</name>
</gene>
<proteinExistence type="predicted"/>